<evidence type="ECO:0000313" key="4">
    <source>
        <dbReference type="EMBL" id="RKO85876.1"/>
    </source>
</evidence>
<dbReference type="AlphaFoldDB" id="A0A4P9W6X0"/>
<dbReference type="OrthoDB" id="48317at2759"/>
<evidence type="ECO:0000259" key="3">
    <source>
        <dbReference type="Pfam" id="PF00107"/>
    </source>
</evidence>
<feature type="domain" description="Alcohol dehydrogenase-like C-terminal" evidence="3">
    <location>
        <begin position="5"/>
        <end position="125"/>
    </location>
</feature>
<dbReference type="GO" id="GO:0003960">
    <property type="term" value="F:quinone reductase (NADPH) activity"/>
    <property type="evidence" value="ECO:0007669"/>
    <property type="project" value="TreeGrafter"/>
</dbReference>
<protein>
    <submittedName>
        <fullName evidence="4">Quinone oxidoreductase Qor1</fullName>
    </submittedName>
</protein>
<dbReference type="Proteomes" id="UP000269721">
    <property type="component" value="Unassembled WGS sequence"/>
</dbReference>
<dbReference type="GO" id="GO:0005829">
    <property type="term" value="C:cytosol"/>
    <property type="evidence" value="ECO:0007669"/>
    <property type="project" value="TreeGrafter"/>
</dbReference>
<dbReference type="InterPro" id="IPR036291">
    <property type="entry name" value="NAD(P)-bd_dom_sf"/>
</dbReference>
<dbReference type="GO" id="GO:0070402">
    <property type="term" value="F:NADPH binding"/>
    <property type="evidence" value="ECO:0007669"/>
    <property type="project" value="TreeGrafter"/>
</dbReference>
<gene>
    <name evidence="4" type="ORF">BDK51DRAFT_47494</name>
</gene>
<evidence type="ECO:0000256" key="2">
    <source>
        <dbReference type="ARBA" id="ARBA00023002"/>
    </source>
</evidence>
<dbReference type="InterPro" id="IPR013149">
    <property type="entry name" value="ADH-like_C"/>
</dbReference>
<sequence>AAAGGTGQILVQLCRHFGAHVIGTTSSDAKAATAKKAGAHDVIIYTKQDIVAEVLRITDGKGVHCVFDGVGKTTFDQSLASLRRLGFLLSFGNASGKVADVDIMKIVPRAIRLMRPSLYEFLKSKEDYELLIGQTLALYANKKFTLAISPAYPLADAAQAHADIEGGKTQGKLVIRIAP</sequence>
<reference evidence="5" key="1">
    <citation type="journal article" date="2018" name="Nat. Microbiol.">
        <title>Leveraging single-cell genomics to expand the fungal tree of life.</title>
        <authorList>
            <person name="Ahrendt S.R."/>
            <person name="Quandt C.A."/>
            <person name="Ciobanu D."/>
            <person name="Clum A."/>
            <person name="Salamov A."/>
            <person name="Andreopoulos B."/>
            <person name="Cheng J.F."/>
            <person name="Woyke T."/>
            <person name="Pelin A."/>
            <person name="Henrissat B."/>
            <person name="Reynolds N.K."/>
            <person name="Benny G.L."/>
            <person name="Smith M.E."/>
            <person name="James T.Y."/>
            <person name="Grigoriev I.V."/>
        </authorList>
    </citation>
    <scope>NUCLEOTIDE SEQUENCE [LARGE SCALE GENOMIC DNA]</scope>
</reference>
<dbReference type="Gene3D" id="3.90.180.10">
    <property type="entry name" value="Medium-chain alcohol dehydrogenases, catalytic domain"/>
    <property type="match status" value="1"/>
</dbReference>
<name>A0A4P9W6X0_9FUNG</name>
<dbReference type="PANTHER" id="PTHR48106:SF13">
    <property type="entry name" value="QUINONE OXIDOREDUCTASE-RELATED"/>
    <property type="match status" value="1"/>
</dbReference>
<evidence type="ECO:0000313" key="5">
    <source>
        <dbReference type="Proteomes" id="UP000269721"/>
    </source>
</evidence>
<organism evidence="4 5">
    <name type="scientific">Blyttiomyces helicus</name>
    <dbReference type="NCBI Taxonomy" id="388810"/>
    <lineage>
        <taxon>Eukaryota</taxon>
        <taxon>Fungi</taxon>
        <taxon>Fungi incertae sedis</taxon>
        <taxon>Chytridiomycota</taxon>
        <taxon>Chytridiomycota incertae sedis</taxon>
        <taxon>Chytridiomycetes</taxon>
        <taxon>Chytridiomycetes incertae sedis</taxon>
        <taxon>Blyttiomyces</taxon>
    </lineage>
</organism>
<dbReference type="EMBL" id="KZ998658">
    <property type="protein sequence ID" value="RKO85876.1"/>
    <property type="molecule type" value="Genomic_DNA"/>
</dbReference>
<accession>A0A4P9W6X0</accession>
<evidence type="ECO:0000256" key="1">
    <source>
        <dbReference type="ARBA" id="ARBA00022857"/>
    </source>
</evidence>
<dbReference type="SUPFAM" id="SSF51735">
    <property type="entry name" value="NAD(P)-binding Rossmann-fold domains"/>
    <property type="match status" value="1"/>
</dbReference>
<dbReference type="Gene3D" id="3.40.50.720">
    <property type="entry name" value="NAD(P)-binding Rossmann-like Domain"/>
    <property type="match status" value="1"/>
</dbReference>
<keyword evidence="2" id="KW-0560">Oxidoreductase</keyword>
<feature type="non-terminal residue" evidence="4">
    <location>
        <position position="1"/>
    </location>
</feature>
<dbReference type="Pfam" id="PF00107">
    <property type="entry name" value="ADH_zinc_N"/>
    <property type="match status" value="1"/>
</dbReference>
<dbReference type="GO" id="GO:0035925">
    <property type="term" value="F:mRNA 3'-UTR AU-rich region binding"/>
    <property type="evidence" value="ECO:0007669"/>
    <property type="project" value="TreeGrafter"/>
</dbReference>
<proteinExistence type="predicted"/>
<keyword evidence="5" id="KW-1185">Reference proteome</keyword>
<dbReference type="PANTHER" id="PTHR48106">
    <property type="entry name" value="QUINONE OXIDOREDUCTASE PIG3-RELATED"/>
    <property type="match status" value="1"/>
</dbReference>
<keyword evidence="1" id="KW-0521">NADP</keyword>